<evidence type="ECO:0000259" key="8">
    <source>
        <dbReference type="SMART" id="SM00363"/>
    </source>
</evidence>
<organism evidence="9 10">
    <name type="scientific">Neomesorhizobium albiziae</name>
    <dbReference type="NCBI Taxonomy" id="335020"/>
    <lineage>
        <taxon>Bacteria</taxon>
        <taxon>Pseudomonadati</taxon>
        <taxon>Pseudomonadota</taxon>
        <taxon>Alphaproteobacteria</taxon>
        <taxon>Hyphomicrobiales</taxon>
        <taxon>Phyllobacteriaceae</taxon>
        <taxon>Neomesorhizobium</taxon>
    </lineage>
</organism>
<dbReference type="SUPFAM" id="SSF55174">
    <property type="entry name" value="Alpha-L RNA-binding motif"/>
    <property type="match status" value="1"/>
</dbReference>
<dbReference type="PROSITE" id="PS01129">
    <property type="entry name" value="PSI_RLU"/>
    <property type="match status" value="1"/>
</dbReference>
<evidence type="ECO:0000256" key="4">
    <source>
        <dbReference type="PIRSR" id="PIRSR606225-1"/>
    </source>
</evidence>
<comment type="catalytic activity">
    <reaction evidence="6">
        <text>a uridine in RNA = a pseudouridine in RNA</text>
        <dbReference type="Rhea" id="RHEA:48348"/>
        <dbReference type="Rhea" id="RHEA-COMP:12068"/>
        <dbReference type="Rhea" id="RHEA-COMP:12069"/>
        <dbReference type="ChEBI" id="CHEBI:65314"/>
        <dbReference type="ChEBI" id="CHEBI:65315"/>
    </reaction>
</comment>
<dbReference type="InterPro" id="IPR036986">
    <property type="entry name" value="S4_RNA-bd_sf"/>
</dbReference>
<evidence type="ECO:0000256" key="6">
    <source>
        <dbReference type="RuleBase" id="RU362028"/>
    </source>
</evidence>
<evidence type="ECO:0000256" key="3">
    <source>
        <dbReference type="ARBA" id="ARBA00036882"/>
    </source>
</evidence>
<dbReference type="InterPro" id="IPR006224">
    <property type="entry name" value="PsdUridine_synth_RluA-like_CS"/>
</dbReference>
<dbReference type="InterPro" id="IPR006145">
    <property type="entry name" value="PsdUridine_synth_RsuA/RluA"/>
</dbReference>
<keyword evidence="10" id="KW-1185">Reference proteome</keyword>
<comment type="similarity">
    <text evidence="1 6">Belongs to the pseudouridine synthase RluA family.</text>
</comment>
<dbReference type="InterPro" id="IPR050188">
    <property type="entry name" value="RluA_PseudoU_synthase"/>
</dbReference>
<proteinExistence type="inferred from homology"/>
<dbReference type="NCBIfam" id="TIGR00005">
    <property type="entry name" value="rluA_subfam"/>
    <property type="match status" value="1"/>
</dbReference>
<dbReference type="GO" id="GO:0160140">
    <property type="term" value="F:23S rRNA pseudouridine(1911/1915/1917) synthase activity"/>
    <property type="evidence" value="ECO:0007669"/>
    <property type="project" value="UniProtKB-EC"/>
</dbReference>
<feature type="region of interest" description="Disordered" evidence="7">
    <location>
        <begin position="53"/>
        <end position="74"/>
    </location>
</feature>
<evidence type="ECO:0000256" key="2">
    <source>
        <dbReference type="ARBA" id="ARBA00023235"/>
    </source>
</evidence>
<evidence type="ECO:0000313" key="9">
    <source>
        <dbReference type="EMBL" id="SFK17230.1"/>
    </source>
</evidence>
<keyword evidence="2 6" id="KW-0413">Isomerase</keyword>
<gene>
    <name evidence="9" type="ORF">SAMN04488498_103137</name>
</gene>
<comment type="function">
    <text evidence="6">Responsible for synthesis of pseudouridine from uracil.</text>
</comment>
<dbReference type="EMBL" id="FOSL01000003">
    <property type="protein sequence ID" value="SFK17230.1"/>
    <property type="molecule type" value="Genomic_DNA"/>
</dbReference>
<reference evidence="9 10" key="1">
    <citation type="submission" date="2016-10" db="EMBL/GenBank/DDBJ databases">
        <authorList>
            <person name="Varghese N."/>
            <person name="Submissions S."/>
        </authorList>
    </citation>
    <scope>NUCLEOTIDE SEQUENCE [LARGE SCALE GENOMIC DNA]</scope>
    <source>
        <strain evidence="9 10">DSM 21822</strain>
    </source>
</reference>
<comment type="catalytic activity">
    <reaction evidence="3">
        <text>uridine(1911/1915/1917) in 23S rRNA = pseudouridine(1911/1915/1917) in 23S rRNA</text>
        <dbReference type="Rhea" id="RHEA:42524"/>
        <dbReference type="Rhea" id="RHEA-COMP:10097"/>
        <dbReference type="Rhea" id="RHEA-COMP:10098"/>
        <dbReference type="ChEBI" id="CHEBI:65314"/>
        <dbReference type="ChEBI" id="CHEBI:65315"/>
        <dbReference type="EC" id="5.4.99.23"/>
    </reaction>
</comment>
<dbReference type="Proteomes" id="UP000323300">
    <property type="component" value="Unassembled WGS sequence"/>
</dbReference>
<dbReference type="SUPFAM" id="SSF55120">
    <property type="entry name" value="Pseudouridine synthase"/>
    <property type="match status" value="1"/>
</dbReference>
<dbReference type="SMART" id="SM00363">
    <property type="entry name" value="S4"/>
    <property type="match status" value="1"/>
</dbReference>
<dbReference type="GO" id="GO:0000455">
    <property type="term" value="P:enzyme-directed rRNA pseudouridine synthesis"/>
    <property type="evidence" value="ECO:0007669"/>
    <property type="project" value="TreeGrafter"/>
</dbReference>
<dbReference type="CDD" id="cd00165">
    <property type="entry name" value="S4"/>
    <property type="match status" value="1"/>
</dbReference>
<keyword evidence="5" id="KW-0694">RNA-binding</keyword>
<dbReference type="PANTHER" id="PTHR21600:SF44">
    <property type="entry name" value="RIBOSOMAL LARGE SUBUNIT PSEUDOURIDINE SYNTHASE D"/>
    <property type="match status" value="1"/>
</dbReference>
<dbReference type="EC" id="5.4.99.-" evidence="6"/>
<evidence type="ECO:0000256" key="5">
    <source>
        <dbReference type="PROSITE-ProRule" id="PRU00182"/>
    </source>
</evidence>
<dbReference type="InterPro" id="IPR006225">
    <property type="entry name" value="PsdUridine_synth_RluC/D"/>
</dbReference>
<evidence type="ECO:0000313" key="10">
    <source>
        <dbReference type="Proteomes" id="UP000323300"/>
    </source>
</evidence>
<dbReference type="GO" id="GO:0003723">
    <property type="term" value="F:RNA binding"/>
    <property type="evidence" value="ECO:0007669"/>
    <property type="project" value="UniProtKB-KW"/>
</dbReference>
<dbReference type="Gene3D" id="3.30.2350.10">
    <property type="entry name" value="Pseudouridine synthase"/>
    <property type="match status" value="1"/>
</dbReference>
<dbReference type="PROSITE" id="PS50889">
    <property type="entry name" value="S4"/>
    <property type="match status" value="1"/>
</dbReference>
<feature type="active site" evidence="4">
    <location>
        <position position="137"/>
    </location>
</feature>
<dbReference type="Pfam" id="PF00849">
    <property type="entry name" value="PseudoU_synth_2"/>
    <property type="match status" value="1"/>
</dbReference>
<dbReference type="InterPro" id="IPR020103">
    <property type="entry name" value="PsdUridine_synth_cat_dom_sf"/>
</dbReference>
<dbReference type="PANTHER" id="PTHR21600">
    <property type="entry name" value="MITOCHONDRIAL RNA PSEUDOURIDINE SYNTHASE"/>
    <property type="match status" value="1"/>
</dbReference>
<dbReference type="AlphaFoldDB" id="A0A1I3XCF4"/>
<dbReference type="Pfam" id="PF01479">
    <property type="entry name" value="S4"/>
    <property type="match status" value="1"/>
</dbReference>
<evidence type="ECO:0000256" key="7">
    <source>
        <dbReference type="SAM" id="MobiDB-lite"/>
    </source>
</evidence>
<feature type="domain" description="RNA-binding S4" evidence="8">
    <location>
        <begin position="11"/>
        <end position="77"/>
    </location>
</feature>
<protein>
    <recommendedName>
        <fullName evidence="6">Pseudouridine synthase</fullName>
        <ecNumber evidence="6">5.4.99.-</ecNumber>
    </recommendedName>
</protein>
<sequence length="329" mass="35552">MLEAGADAAGRRLDQWLATALGGDFSRNRVQALIRQGAVQVGGNVVTEAKRKMAAGESVSVETPEPEPAEPRGENIPLDILYEDVDLIVINKPAGLVVHPGAGNWTGTLVNALIHHCGESLSGIGGVKRPGIVHRLDKETSGVMVVAKTDLAHRALSEAFADHGASGDLERAYQALVWGIPPRMTGTVDAPLGRAADRVRRAVVPETRDDARHAITHFTVLEKFAEGRTDTVQAALVECRLETGRTHQIRVHMAHIGHPVIGDPDYGQAFRTKANRLPEPLKDKVKSFSRQALHAGLLAFRHPATHIELKFEAPMPGDMEEIVGGFRNL</sequence>
<evidence type="ECO:0000256" key="1">
    <source>
        <dbReference type="ARBA" id="ARBA00010876"/>
    </source>
</evidence>
<dbReference type="Gene3D" id="3.10.290.10">
    <property type="entry name" value="RNA-binding S4 domain"/>
    <property type="match status" value="1"/>
</dbReference>
<accession>A0A1I3XCF4</accession>
<dbReference type="CDD" id="cd02869">
    <property type="entry name" value="PseudoU_synth_RluA_like"/>
    <property type="match status" value="1"/>
</dbReference>
<name>A0A1I3XCF4_9HYPH</name>
<dbReference type="InterPro" id="IPR002942">
    <property type="entry name" value="S4_RNA-bd"/>
</dbReference>